<dbReference type="CDD" id="cd00063">
    <property type="entry name" value="FN3"/>
    <property type="match status" value="1"/>
</dbReference>
<name>A0ABX8B8Q0_9BACT</name>
<keyword evidence="3" id="KW-1185">Reference proteome</keyword>
<feature type="domain" description="Fibronectin type-III" evidence="1">
    <location>
        <begin position="269"/>
        <end position="360"/>
    </location>
</feature>
<dbReference type="Gene3D" id="2.60.40.10">
    <property type="entry name" value="Immunoglobulins"/>
    <property type="match status" value="2"/>
</dbReference>
<dbReference type="InterPro" id="IPR003961">
    <property type="entry name" value="FN3_dom"/>
</dbReference>
<proteinExistence type="predicted"/>
<dbReference type="RefSeq" id="WP_211428955.1">
    <property type="nucleotide sequence ID" value="NZ_CP072648.1"/>
</dbReference>
<sequence>MPNLAHPWRWLGVMVGVLFVAASGLGCAKVGPPVPPPRFTLSAADDLTVTQYGDQLIVRFTTTNQTASKRAARADVLRRVEPRDAPLALPEDTFLREARLIGSLTGAELATPTTPAYADRFDPADASWNDKRIRYAVRLVDDRGRPSPLSSYAVAYPAAAVAQAPGDVRADVTQAAIQLRWQPPEKNLDASPATEVRFNVYRRVVGSSVETRRNDAPLATPQFADTDFVFETEYVYTIRAVSLVRGEPIESQPSPALQVRPVDTFPPAAPSNLTGASAAGLVNLFFPANPERDLRGYVIYRSERGADESLVKLTPTPIQRTTFQDQTGVSGKTYRYFVTAVDVFGNESERSLPVEVEVIP</sequence>
<dbReference type="PROSITE" id="PS50853">
    <property type="entry name" value="FN3"/>
    <property type="match status" value="2"/>
</dbReference>
<dbReference type="Proteomes" id="UP000676506">
    <property type="component" value="Chromosome 1"/>
</dbReference>
<organism evidence="2 3">
    <name type="scientific">Chloracidobacterium validum</name>
    <dbReference type="NCBI Taxonomy" id="2821543"/>
    <lineage>
        <taxon>Bacteria</taxon>
        <taxon>Pseudomonadati</taxon>
        <taxon>Acidobacteriota</taxon>
        <taxon>Terriglobia</taxon>
        <taxon>Terriglobales</taxon>
        <taxon>Acidobacteriaceae</taxon>
        <taxon>Chloracidobacterium</taxon>
    </lineage>
</organism>
<dbReference type="InterPro" id="IPR013783">
    <property type="entry name" value="Ig-like_fold"/>
</dbReference>
<gene>
    <name evidence="2" type="ORF">J8C06_01060</name>
</gene>
<dbReference type="InterPro" id="IPR036116">
    <property type="entry name" value="FN3_sf"/>
</dbReference>
<evidence type="ECO:0000313" key="3">
    <source>
        <dbReference type="Proteomes" id="UP000676506"/>
    </source>
</evidence>
<accession>A0ABX8B8Q0</accession>
<reference evidence="2 3" key="1">
    <citation type="submission" date="2021-03" db="EMBL/GenBank/DDBJ databases">
        <title>Genomic and phenotypic characterization of Chloracidobacterium isolates provides evidence for multiple species.</title>
        <authorList>
            <person name="Saini M.K."/>
            <person name="Costas A.M.G."/>
            <person name="Tank M."/>
            <person name="Bryant D.A."/>
        </authorList>
    </citation>
    <scope>NUCLEOTIDE SEQUENCE [LARGE SCALE GENOMIC DNA]</scope>
    <source>
        <strain evidence="2 3">BV2-C</strain>
    </source>
</reference>
<dbReference type="EMBL" id="CP072648">
    <property type="protein sequence ID" value="QUW03064.1"/>
    <property type="molecule type" value="Genomic_DNA"/>
</dbReference>
<evidence type="ECO:0000259" key="1">
    <source>
        <dbReference type="PROSITE" id="PS50853"/>
    </source>
</evidence>
<feature type="domain" description="Fibronectin type-III" evidence="1">
    <location>
        <begin position="164"/>
        <end position="267"/>
    </location>
</feature>
<evidence type="ECO:0000313" key="2">
    <source>
        <dbReference type="EMBL" id="QUW03064.1"/>
    </source>
</evidence>
<protein>
    <recommendedName>
        <fullName evidence="1">Fibronectin type-III domain-containing protein</fullName>
    </recommendedName>
</protein>
<dbReference type="SUPFAM" id="SSF49265">
    <property type="entry name" value="Fibronectin type III"/>
    <property type="match status" value="1"/>
</dbReference>